<feature type="chain" id="PRO_5012530526" evidence="9">
    <location>
        <begin position="29"/>
        <end position="146"/>
    </location>
</feature>
<keyword evidence="5" id="KW-1133">Transmembrane helix</keyword>
<keyword evidence="3" id="KW-0812">Transmembrane</keyword>
<dbReference type="GO" id="GO:0098552">
    <property type="term" value="C:side of membrane"/>
    <property type="evidence" value="ECO:0007669"/>
    <property type="project" value="UniProtKB-KW"/>
</dbReference>
<feature type="signal peptide" evidence="9">
    <location>
        <begin position="1"/>
        <end position="28"/>
    </location>
</feature>
<keyword evidence="8" id="KW-0449">Lipoprotein</keyword>
<evidence type="ECO:0000256" key="3">
    <source>
        <dbReference type="ARBA" id="ARBA00022692"/>
    </source>
</evidence>
<dbReference type="CDD" id="cd23590">
    <property type="entry name" value="TFP_LU_ECD_Bou"/>
    <property type="match status" value="1"/>
</dbReference>
<sequence>MKMTRAVSCQGFFATCILAAVILKPASAIWCYQCRSTDHKNPFQCGEYMTSDISIEPLDCKALDNAQYCVKQTGRFEGGLGTRRFCSSHDLGNYCNYIKQPGDSLEYRSCVYTCSTDGCNAANVRQPTIHMFLCSLLLAGLYYRLY</sequence>
<dbReference type="Pfam" id="PF17064">
    <property type="entry name" value="QVR"/>
    <property type="match status" value="1"/>
</dbReference>
<dbReference type="InterPro" id="IPR031424">
    <property type="entry name" value="QVR-like"/>
</dbReference>
<accession>A0A1Y0F452</accession>
<dbReference type="GO" id="GO:0030431">
    <property type="term" value="P:sleep"/>
    <property type="evidence" value="ECO:0007669"/>
    <property type="project" value="InterPro"/>
</dbReference>
<keyword evidence="7" id="KW-0325">Glycoprotein</keyword>
<comment type="subcellular location">
    <subcellularLocation>
        <location evidence="1">Membrane</location>
        <topology evidence="1">Lipid-anchor</topology>
        <topology evidence="1">GPI-anchor</topology>
    </subcellularLocation>
</comment>
<keyword evidence="10" id="KW-0528">Neurotoxin</keyword>
<gene>
    <name evidence="10" type="primary">lynx11</name>
</gene>
<dbReference type="GO" id="GO:0032222">
    <property type="term" value="P:regulation of synaptic transmission, cholinergic"/>
    <property type="evidence" value="ECO:0007669"/>
    <property type="project" value="InterPro"/>
</dbReference>
<protein>
    <submittedName>
        <fullName evidence="10">Ly6/neurotoxin 11</fullName>
    </submittedName>
</protein>
<organism evidence="10">
    <name type="scientific">Locusta migratoria manilensis</name>
    <name type="common">Oriental migratory locust</name>
    <dbReference type="NCBI Taxonomy" id="229990"/>
    <lineage>
        <taxon>Eukaryota</taxon>
        <taxon>Metazoa</taxon>
        <taxon>Ecdysozoa</taxon>
        <taxon>Arthropoda</taxon>
        <taxon>Hexapoda</taxon>
        <taxon>Insecta</taxon>
        <taxon>Pterygota</taxon>
        <taxon>Neoptera</taxon>
        <taxon>Polyneoptera</taxon>
        <taxon>Orthoptera</taxon>
        <taxon>Caelifera</taxon>
        <taxon>Acrididea</taxon>
        <taxon>Acridomorpha</taxon>
        <taxon>Acridoidea</taxon>
        <taxon>Acrididae</taxon>
        <taxon>Oedipodinae</taxon>
        <taxon>Locusta</taxon>
    </lineage>
</organism>
<name>A0A1Y0F452_LOCMI</name>
<evidence type="ECO:0000256" key="4">
    <source>
        <dbReference type="ARBA" id="ARBA00022729"/>
    </source>
</evidence>
<dbReference type="InterPro" id="IPR050975">
    <property type="entry name" value="Sleep_regulator"/>
</dbReference>
<proteinExistence type="evidence at transcript level"/>
<evidence type="ECO:0000256" key="1">
    <source>
        <dbReference type="ARBA" id="ARBA00004589"/>
    </source>
</evidence>
<keyword evidence="2" id="KW-0336">GPI-anchor</keyword>
<keyword evidence="4 9" id="KW-0732">Signal</keyword>
<evidence type="ECO:0000256" key="5">
    <source>
        <dbReference type="ARBA" id="ARBA00022989"/>
    </source>
</evidence>
<dbReference type="PANTHER" id="PTHR33562">
    <property type="entry name" value="ATILLA, ISOFORM B-RELATED-RELATED"/>
    <property type="match status" value="1"/>
</dbReference>
<keyword evidence="10" id="KW-0800">Toxin</keyword>
<evidence type="ECO:0000256" key="6">
    <source>
        <dbReference type="ARBA" id="ARBA00023136"/>
    </source>
</evidence>
<reference evidence="10" key="1">
    <citation type="submission" date="2016-10" db="EMBL/GenBank/DDBJ databases">
        <authorList>
            <person name="Varghese N."/>
        </authorList>
    </citation>
    <scope>NUCLEOTIDE SEQUENCE</scope>
</reference>
<keyword evidence="6" id="KW-0472">Membrane</keyword>
<evidence type="ECO:0000256" key="7">
    <source>
        <dbReference type="ARBA" id="ARBA00023180"/>
    </source>
</evidence>
<evidence type="ECO:0000313" key="10">
    <source>
        <dbReference type="EMBL" id="ARU12061.1"/>
    </source>
</evidence>
<evidence type="ECO:0000256" key="8">
    <source>
        <dbReference type="ARBA" id="ARBA00023288"/>
    </source>
</evidence>
<dbReference type="EMBL" id="KX950851">
    <property type="protein sequence ID" value="ARU12061.1"/>
    <property type="molecule type" value="mRNA"/>
</dbReference>
<dbReference type="AlphaFoldDB" id="A0A1Y0F452"/>
<dbReference type="PANTHER" id="PTHR33562:SF18">
    <property type="entry name" value="BOUDIN-RELATED"/>
    <property type="match status" value="1"/>
</dbReference>
<evidence type="ECO:0000256" key="2">
    <source>
        <dbReference type="ARBA" id="ARBA00022622"/>
    </source>
</evidence>
<evidence type="ECO:0000256" key="9">
    <source>
        <dbReference type="SAM" id="SignalP"/>
    </source>
</evidence>